<comment type="subcellular location">
    <subcellularLocation>
        <location evidence="3">Chromosome</location>
        <location evidence="3">Centromere</location>
        <location evidence="3">Kinetochore</location>
    </subcellularLocation>
    <subcellularLocation>
        <location evidence="2">Cytoplasm</location>
        <location evidence="2">Cytoskeleton</location>
        <location evidence="2">Spindle</location>
    </subcellularLocation>
    <subcellularLocation>
        <location evidence="1">Nucleus</location>
    </subcellularLocation>
</comment>
<evidence type="ECO:0000256" key="8">
    <source>
        <dbReference type="ARBA" id="ARBA00022618"/>
    </source>
</evidence>
<dbReference type="InterPro" id="IPR013958">
    <property type="entry name" value="DASH_Dad1"/>
</dbReference>
<evidence type="ECO:0000256" key="9">
    <source>
        <dbReference type="ARBA" id="ARBA00022701"/>
    </source>
</evidence>
<organism evidence="18 19">
    <name type="scientific">Kluyveromyces marxianus</name>
    <name type="common">Yeast</name>
    <name type="synonym">Candida kefyr</name>
    <dbReference type="NCBI Taxonomy" id="4911"/>
    <lineage>
        <taxon>Eukaryota</taxon>
        <taxon>Fungi</taxon>
        <taxon>Dikarya</taxon>
        <taxon>Ascomycota</taxon>
        <taxon>Saccharomycotina</taxon>
        <taxon>Saccharomycetes</taxon>
        <taxon>Saccharomycetales</taxon>
        <taxon>Saccharomycetaceae</taxon>
        <taxon>Kluyveromyces</taxon>
    </lineage>
</organism>
<proteinExistence type="inferred from homology"/>
<evidence type="ECO:0000256" key="2">
    <source>
        <dbReference type="ARBA" id="ARBA00004186"/>
    </source>
</evidence>
<feature type="region of interest" description="Disordered" evidence="17">
    <location>
        <begin position="74"/>
        <end position="105"/>
    </location>
</feature>
<evidence type="ECO:0000256" key="11">
    <source>
        <dbReference type="ARBA" id="ARBA00022838"/>
    </source>
</evidence>
<keyword evidence="6" id="KW-0158">Chromosome</keyword>
<comment type="similarity">
    <text evidence="4">Belongs to the DASH complex DAD1 family.</text>
</comment>
<evidence type="ECO:0000313" key="19">
    <source>
        <dbReference type="Proteomes" id="UP000422736"/>
    </source>
</evidence>
<evidence type="ECO:0000256" key="10">
    <source>
        <dbReference type="ARBA" id="ARBA00022776"/>
    </source>
</evidence>
<keyword evidence="8" id="KW-0132">Cell division</keyword>
<keyword evidence="15" id="KW-0137">Centromere</keyword>
<protein>
    <recommendedName>
        <fullName evidence="5">DASH complex subunit DAD1</fullName>
    </recommendedName>
    <alternativeName>
        <fullName evidence="16">Outer kinetochore protein DAD1</fullName>
    </alternativeName>
</protein>
<accession>A0ABX6EZT6</accession>
<gene>
    <name evidence="18" type="primary">DAD1</name>
    <name evidence="18" type="ORF">FIM1_3328</name>
</gene>
<dbReference type="Proteomes" id="UP000422736">
    <property type="component" value="Chromosome 5"/>
</dbReference>
<dbReference type="EMBL" id="CP015058">
    <property type="protein sequence ID" value="QGN16612.1"/>
    <property type="molecule type" value="Genomic_DNA"/>
</dbReference>
<name>A0ABX6EZT6_KLUMA</name>
<keyword evidence="11" id="KW-0995">Kinetochore</keyword>
<dbReference type="PANTHER" id="PTHR28025">
    <property type="entry name" value="DASH COMPLEX SUBUNIT DAD1"/>
    <property type="match status" value="1"/>
</dbReference>
<evidence type="ECO:0000256" key="4">
    <source>
        <dbReference type="ARBA" id="ARBA00010146"/>
    </source>
</evidence>
<evidence type="ECO:0000256" key="3">
    <source>
        <dbReference type="ARBA" id="ARBA00004629"/>
    </source>
</evidence>
<keyword evidence="7" id="KW-0963">Cytoplasm</keyword>
<keyword evidence="9" id="KW-0493">Microtubule</keyword>
<keyword evidence="13" id="KW-0539">Nucleus</keyword>
<keyword evidence="10" id="KW-0498">Mitosis</keyword>
<evidence type="ECO:0000256" key="6">
    <source>
        <dbReference type="ARBA" id="ARBA00022454"/>
    </source>
</evidence>
<feature type="compositionally biased region" description="Basic and acidic residues" evidence="17">
    <location>
        <begin position="95"/>
        <end position="105"/>
    </location>
</feature>
<evidence type="ECO:0000256" key="7">
    <source>
        <dbReference type="ARBA" id="ARBA00022490"/>
    </source>
</evidence>
<dbReference type="PANTHER" id="PTHR28025:SF1">
    <property type="entry name" value="DASH COMPLEX SUBUNIT DAD1"/>
    <property type="match status" value="1"/>
</dbReference>
<sequence length="105" mass="11855">MTDEVQILSAGDKYFMEQRDLILQEINESMDAILNQLNGLNITLENSIAVGKEFENVSQIWKLFYNGLESEQVSTESNVEANIGQEPTPGLLPEHTPKDNDNETR</sequence>
<evidence type="ECO:0000256" key="14">
    <source>
        <dbReference type="ARBA" id="ARBA00023306"/>
    </source>
</evidence>
<keyword evidence="12" id="KW-0206">Cytoskeleton</keyword>
<evidence type="ECO:0000256" key="15">
    <source>
        <dbReference type="ARBA" id="ARBA00023328"/>
    </source>
</evidence>
<evidence type="ECO:0000256" key="13">
    <source>
        <dbReference type="ARBA" id="ARBA00023242"/>
    </source>
</evidence>
<dbReference type="Pfam" id="PF08649">
    <property type="entry name" value="DASH_Dad1"/>
    <property type="match status" value="1"/>
</dbReference>
<evidence type="ECO:0000313" key="18">
    <source>
        <dbReference type="EMBL" id="QGN16612.1"/>
    </source>
</evidence>
<evidence type="ECO:0000256" key="17">
    <source>
        <dbReference type="SAM" id="MobiDB-lite"/>
    </source>
</evidence>
<evidence type="ECO:0000256" key="16">
    <source>
        <dbReference type="ARBA" id="ARBA00030566"/>
    </source>
</evidence>
<keyword evidence="14" id="KW-0131">Cell cycle</keyword>
<reference evidence="18 19" key="1">
    <citation type="submission" date="2016-03" db="EMBL/GenBank/DDBJ databases">
        <title>How can Kluyveromyces marxianus grow so fast - potential evolutionary course in Saccharomyces Complex revealed by comparative genomics.</title>
        <authorList>
            <person name="Mo W."/>
            <person name="Lu W."/>
            <person name="Yang X."/>
            <person name="Qi J."/>
            <person name="Lv H."/>
        </authorList>
    </citation>
    <scope>NUCLEOTIDE SEQUENCE [LARGE SCALE GENOMIC DNA]</scope>
    <source>
        <strain evidence="18 19">FIM1</strain>
    </source>
</reference>
<keyword evidence="19" id="KW-1185">Reference proteome</keyword>
<evidence type="ECO:0000256" key="1">
    <source>
        <dbReference type="ARBA" id="ARBA00004123"/>
    </source>
</evidence>
<reference evidence="18 19" key="2">
    <citation type="submission" date="2019-11" db="EMBL/GenBank/DDBJ databases">
        <authorList>
            <person name="Lu H."/>
        </authorList>
    </citation>
    <scope>NUCLEOTIDE SEQUENCE [LARGE SCALE GENOMIC DNA]</scope>
    <source>
        <strain evidence="18 19">FIM1</strain>
    </source>
</reference>
<evidence type="ECO:0000256" key="5">
    <source>
        <dbReference type="ARBA" id="ARBA00020261"/>
    </source>
</evidence>
<evidence type="ECO:0000256" key="12">
    <source>
        <dbReference type="ARBA" id="ARBA00023212"/>
    </source>
</evidence>